<dbReference type="InterPro" id="IPR029365">
    <property type="entry name" value="TMEM238"/>
</dbReference>
<feature type="transmembrane region" description="Helical" evidence="2">
    <location>
        <begin position="262"/>
        <end position="288"/>
    </location>
</feature>
<dbReference type="Proteomes" id="UP000290572">
    <property type="component" value="Unassembled WGS sequence"/>
</dbReference>
<evidence type="ECO:0000256" key="2">
    <source>
        <dbReference type="SAM" id="Phobius"/>
    </source>
</evidence>
<accession>A0A498M9L1</accession>
<keyword evidence="2" id="KW-0472">Membrane</keyword>
<evidence type="ECO:0000313" key="4">
    <source>
        <dbReference type="EMBL" id="RXN15944.1"/>
    </source>
</evidence>
<dbReference type="AlphaFoldDB" id="A0A498M9L1"/>
<dbReference type="STRING" id="84645.A0A498M9L1"/>
<feature type="compositionally biased region" description="Basic and acidic residues" evidence="1">
    <location>
        <begin position="218"/>
        <end position="234"/>
    </location>
</feature>
<dbReference type="EMBL" id="QBIY01013272">
    <property type="protein sequence ID" value="RXN09523.1"/>
    <property type="molecule type" value="Genomic_DNA"/>
</dbReference>
<name>A0A498M9L1_LABRO</name>
<keyword evidence="2" id="KW-1133">Transmembrane helix</keyword>
<keyword evidence="2 4" id="KW-0812">Transmembrane</keyword>
<dbReference type="EMBL" id="QBIY01012816">
    <property type="protein sequence ID" value="RXN15944.1"/>
    <property type="molecule type" value="Genomic_DNA"/>
</dbReference>
<feature type="transmembrane region" description="Helical" evidence="2">
    <location>
        <begin position="46"/>
        <end position="67"/>
    </location>
</feature>
<evidence type="ECO:0000256" key="1">
    <source>
        <dbReference type="SAM" id="MobiDB-lite"/>
    </source>
</evidence>
<feature type="region of interest" description="Disordered" evidence="1">
    <location>
        <begin position="218"/>
        <end position="237"/>
    </location>
</feature>
<dbReference type="PANTHER" id="PTHR28613:SF7">
    <property type="entry name" value="TRANSMEMBRANE PROTEIN 238"/>
    <property type="match status" value="1"/>
</dbReference>
<feature type="region of interest" description="Disordered" evidence="1">
    <location>
        <begin position="167"/>
        <end position="195"/>
    </location>
</feature>
<evidence type="ECO:0000313" key="5">
    <source>
        <dbReference type="Proteomes" id="UP000290572"/>
    </source>
</evidence>
<dbReference type="PANTHER" id="PTHR28613">
    <property type="entry name" value="SI:CH211-232M10.4-RELATED"/>
    <property type="match status" value="1"/>
</dbReference>
<proteinExistence type="predicted"/>
<sequence length="327" mass="37137">MMAQRCIGSCLPLFVMAIVFDIIGVILLFVGIFGNVQMHGVFYGDFLIHTGALILFASLALWLMWYVGNIRVKEEGWDRRSSAAHSVKQLARKLTERLSKTQLKDKTGEKTGSKASTIRNVTWGKSSYFPGSKDLESDMIKCDELSKGKSDDDQFMCYQNQAYKDDESFKPIQEETDDQTRSEDGSESDVSKCNEVSEEKMLGDDQFTCYQNEVYEKSESDMTKAEEKPWEEKPGPSACHTSVGSPYLSFSKMDCKERVGRCFLFLFLAILFDVAGLVLLLIGIFAPISFWDLFVLSGPIIIFLSLVFWIFWYLGNLTVPYRELLPK</sequence>
<organism evidence="4 5">
    <name type="scientific">Labeo rohita</name>
    <name type="common">Indian major carp</name>
    <name type="synonym">Cyprinus rohita</name>
    <dbReference type="NCBI Taxonomy" id="84645"/>
    <lineage>
        <taxon>Eukaryota</taxon>
        <taxon>Metazoa</taxon>
        <taxon>Chordata</taxon>
        <taxon>Craniata</taxon>
        <taxon>Vertebrata</taxon>
        <taxon>Euteleostomi</taxon>
        <taxon>Actinopterygii</taxon>
        <taxon>Neopterygii</taxon>
        <taxon>Teleostei</taxon>
        <taxon>Ostariophysi</taxon>
        <taxon>Cypriniformes</taxon>
        <taxon>Cyprinidae</taxon>
        <taxon>Labeoninae</taxon>
        <taxon>Labeonini</taxon>
        <taxon>Labeo</taxon>
    </lineage>
</organism>
<protein>
    <submittedName>
        <fullName evidence="4">Transmembrane protein 238-like</fullName>
    </submittedName>
</protein>
<comment type="caution">
    <text evidence="4">The sequence shown here is derived from an EMBL/GenBank/DDBJ whole genome shotgun (WGS) entry which is preliminary data.</text>
</comment>
<reference evidence="4 5" key="1">
    <citation type="submission" date="2018-03" db="EMBL/GenBank/DDBJ databases">
        <title>Draft genome sequence of Rohu Carp (Labeo rohita).</title>
        <authorList>
            <person name="Das P."/>
            <person name="Kushwaha B."/>
            <person name="Joshi C.G."/>
            <person name="Kumar D."/>
            <person name="Nagpure N.S."/>
            <person name="Sahoo L."/>
            <person name="Das S.P."/>
            <person name="Bit A."/>
            <person name="Patnaik S."/>
            <person name="Meher P.K."/>
            <person name="Jayasankar P."/>
            <person name="Koringa P.G."/>
            <person name="Patel N.V."/>
            <person name="Hinsu A.T."/>
            <person name="Kumar R."/>
            <person name="Pandey M."/>
            <person name="Agarwal S."/>
            <person name="Srivastava S."/>
            <person name="Singh M."/>
            <person name="Iquebal M.A."/>
            <person name="Jaiswal S."/>
            <person name="Angadi U.B."/>
            <person name="Kumar N."/>
            <person name="Raza M."/>
            <person name="Shah T.M."/>
            <person name="Rai A."/>
            <person name="Jena J.K."/>
        </authorList>
    </citation>
    <scope>NUCLEOTIDE SEQUENCE [LARGE SCALE GENOMIC DNA]</scope>
    <source>
        <strain evidence="4">DASCIFA01</strain>
        <tissue evidence="4">Testis</tissue>
    </source>
</reference>
<gene>
    <name evidence="4" type="ORF">ROHU_008541</name>
    <name evidence="3" type="ORF">ROHU_011012</name>
</gene>
<dbReference type="Pfam" id="PF15125">
    <property type="entry name" value="TMEM238"/>
    <property type="match status" value="2"/>
</dbReference>
<keyword evidence="5" id="KW-1185">Reference proteome</keyword>
<evidence type="ECO:0000313" key="3">
    <source>
        <dbReference type="EMBL" id="RXN09523.1"/>
    </source>
</evidence>
<feature type="transmembrane region" description="Helical" evidence="2">
    <location>
        <begin position="294"/>
        <end position="314"/>
    </location>
</feature>
<feature type="transmembrane region" description="Helical" evidence="2">
    <location>
        <begin position="12"/>
        <end position="34"/>
    </location>
</feature>